<name>A0ABR0M9N7_9PEZI</name>
<sequence>MFRRNANVRSTKPRCGSSPAETASPSSLLVTGPRVRPHSHHTKPSITTTNPADIAAISFPPDALPVWLADGLADAAVPDALPDALAAAVPAVMELRTPASYVCPSVGSATAPLTSQTPLV</sequence>
<dbReference type="EMBL" id="JAVRRA010000269">
    <property type="protein sequence ID" value="KAK5289441.1"/>
    <property type="molecule type" value="Genomic_DNA"/>
</dbReference>
<keyword evidence="3" id="KW-1185">Reference proteome</keyword>
<evidence type="ECO:0000256" key="1">
    <source>
        <dbReference type="SAM" id="MobiDB-lite"/>
    </source>
</evidence>
<feature type="region of interest" description="Disordered" evidence="1">
    <location>
        <begin position="1"/>
        <end position="49"/>
    </location>
</feature>
<reference evidence="2 3" key="1">
    <citation type="submission" date="2023-08" db="EMBL/GenBank/DDBJ databases">
        <title>Black Yeasts Isolated from many extreme environments.</title>
        <authorList>
            <person name="Coleine C."/>
            <person name="Stajich J.E."/>
            <person name="Selbmann L."/>
        </authorList>
    </citation>
    <scope>NUCLEOTIDE SEQUENCE [LARGE SCALE GENOMIC DNA]</scope>
    <source>
        <strain evidence="2 3">CCFEE 536</strain>
    </source>
</reference>
<accession>A0ABR0M9N7</accession>
<protein>
    <submittedName>
        <fullName evidence="2">Uncharacterized protein</fullName>
    </submittedName>
</protein>
<proteinExistence type="predicted"/>
<evidence type="ECO:0000313" key="2">
    <source>
        <dbReference type="EMBL" id="KAK5289441.1"/>
    </source>
</evidence>
<feature type="compositionally biased region" description="Polar residues" evidence="1">
    <location>
        <begin position="19"/>
        <end position="29"/>
    </location>
</feature>
<evidence type="ECO:0000313" key="3">
    <source>
        <dbReference type="Proteomes" id="UP001357485"/>
    </source>
</evidence>
<feature type="non-terminal residue" evidence="2">
    <location>
        <position position="120"/>
    </location>
</feature>
<comment type="caution">
    <text evidence="2">The sequence shown here is derived from an EMBL/GenBank/DDBJ whole genome shotgun (WGS) entry which is preliminary data.</text>
</comment>
<organism evidence="2 3">
    <name type="scientific">Cryomyces antarcticus</name>
    <dbReference type="NCBI Taxonomy" id="329879"/>
    <lineage>
        <taxon>Eukaryota</taxon>
        <taxon>Fungi</taxon>
        <taxon>Dikarya</taxon>
        <taxon>Ascomycota</taxon>
        <taxon>Pezizomycotina</taxon>
        <taxon>Dothideomycetes</taxon>
        <taxon>Dothideomycetes incertae sedis</taxon>
        <taxon>Cryomyces</taxon>
    </lineage>
</organism>
<dbReference type="Proteomes" id="UP001357485">
    <property type="component" value="Unassembled WGS sequence"/>
</dbReference>
<gene>
    <name evidence="2" type="ORF">LTR16_002960</name>
</gene>